<dbReference type="Gene3D" id="2.60.40.1180">
    <property type="entry name" value="Golgi alpha-mannosidase II"/>
    <property type="match status" value="1"/>
</dbReference>
<dbReference type="Pfam" id="PF00128">
    <property type="entry name" value="Alpha-amylase"/>
    <property type="match status" value="1"/>
</dbReference>
<dbReference type="Pfam" id="PF09260">
    <property type="entry name" value="A_amylase_dom_C"/>
    <property type="match status" value="1"/>
</dbReference>
<dbReference type="PANTHER" id="PTHR10357:SF215">
    <property type="entry name" value="ALPHA-AMYLASE 1"/>
    <property type="match status" value="1"/>
</dbReference>
<accession>A0AAD7BXX8</accession>
<feature type="binding site" evidence="16">
    <location>
        <position position="223"/>
    </location>
    <ligand>
        <name>substrate</name>
    </ligand>
</feature>
<name>A0AAD7BXX8_MYCRO</name>
<feature type="signal peptide" evidence="17">
    <location>
        <begin position="1"/>
        <end position="22"/>
    </location>
</feature>
<evidence type="ECO:0000256" key="2">
    <source>
        <dbReference type="ARBA" id="ARBA00001913"/>
    </source>
</evidence>
<proteinExistence type="inferred from homology"/>
<evidence type="ECO:0000259" key="18">
    <source>
        <dbReference type="SMART" id="SM00642"/>
    </source>
</evidence>
<evidence type="ECO:0000313" key="20">
    <source>
        <dbReference type="Proteomes" id="UP001221757"/>
    </source>
</evidence>
<organism evidence="19 20">
    <name type="scientific">Mycena rosella</name>
    <name type="common">Pink bonnet</name>
    <name type="synonym">Agaricus rosellus</name>
    <dbReference type="NCBI Taxonomy" id="1033263"/>
    <lineage>
        <taxon>Eukaryota</taxon>
        <taxon>Fungi</taxon>
        <taxon>Dikarya</taxon>
        <taxon>Basidiomycota</taxon>
        <taxon>Agaricomycotina</taxon>
        <taxon>Agaricomycetes</taxon>
        <taxon>Agaricomycetidae</taxon>
        <taxon>Agaricales</taxon>
        <taxon>Marasmiineae</taxon>
        <taxon>Mycenaceae</taxon>
        <taxon>Mycena</taxon>
    </lineage>
</organism>
<dbReference type="InterPro" id="IPR013780">
    <property type="entry name" value="Glyco_hydro_b"/>
</dbReference>
<feature type="binding site" evidence="16">
    <location>
        <position position="363"/>
    </location>
    <ligand>
        <name>substrate</name>
    </ligand>
</feature>
<comment type="catalytic activity">
    <reaction evidence="1">
        <text>Endohydrolysis of (1-&gt;4)-alpha-D-glucosidic linkages in polysaccharides containing three or more (1-&gt;4)-alpha-linked D-glucose units.</text>
        <dbReference type="EC" id="3.2.1.1"/>
    </reaction>
</comment>
<dbReference type="FunFam" id="3.20.20.80:FF:000120">
    <property type="entry name" value="Alpha-amylase A"/>
    <property type="match status" value="1"/>
</dbReference>
<feature type="domain" description="Glycosyl hydrolase family 13 catalytic" evidence="18">
    <location>
        <begin position="35"/>
        <end position="388"/>
    </location>
</feature>
<dbReference type="PANTHER" id="PTHR10357">
    <property type="entry name" value="ALPHA-AMYLASE FAMILY MEMBER"/>
    <property type="match status" value="1"/>
</dbReference>
<reference evidence="19" key="1">
    <citation type="submission" date="2023-03" db="EMBL/GenBank/DDBJ databases">
        <title>Massive genome expansion in bonnet fungi (Mycena s.s.) driven by repeated elements and novel gene families across ecological guilds.</title>
        <authorList>
            <consortium name="Lawrence Berkeley National Laboratory"/>
            <person name="Harder C.B."/>
            <person name="Miyauchi S."/>
            <person name="Viragh M."/>
            <person name="Kuo A."/>
            <person name="Thoen E."/>
            <person name="Andreopoulos B."/>
            <person name="Lu D."/>
            <person name="Skrede I."/>
            <person name="Drula E."/>
            <person name="Henrissat B."/>
            <person name="Morin E."/>
            <person name="Kohler A."/>
            <person name="Barry K."/>
            <person name="LaButti K."/>
            <person name="Morin E."/>
            <person name="Salamov A."/>
            <person name="Lipzen A."/>
            <person name="Mereny Z."/>
            <person name="Hegedus B."/>
            <person name="Baldrian P."/>
            <person name="Stursova M."/>
            <person name="Weitz H."/>
            <person name="Taylor A."/>
            <person name="Grigoriev I.V."/>
            <person name="Nagy L.G."/>
            <person name="Martin F."/>
            <person name="Kauserud H."/>
        </authorList>
    </citation>
    <scope>NUCLEOTIDE SEQUENCE</scope>
    <source>
        <strain evidence="19">CBHHK067</strain>
    </source>
</reference>
<dbReference type="SMART" id="SM00642">
    <property type="entry name" value="Aamy"/>
    <property type="match status" value="1"/>
</dbReference>
<evidence type="ECO:0000256" key="3">
    <source>
        <dbReference type="ARBA" id="ARBA00008061"/>
    </source>
</evidence>
<dbReference type="Gene3D" id="3.20.20.80">
    <property type="entry name" value="Glycosidases"/>
    <property type="match status" value="1"/>
</dbReference>
<evidence type="ECO:0000313" key="19">
    <source>
        <dbReference type="EMBL" id="KAJ7633706.1"/>
    </source>
</evidence>
<feature type="binding site" evidence="16">
    <location>
        <position position="105"/>
    </location>
    <ligand>
        <name>substrate</name>
    </ligand>
</feature>
<evidence type="ECO:0000256" key="17">
    <source>
        <dbReference type="SAM" id="SignalP"/>
    </source>
</evidence>
<evidence type="ECO:0000256" key="13">
    <source>
        <dbReference type="PIRSR" id="PIRSR001024-1"/>
    </source>
</evidence>
<dbReference type="GO" id="GO:0004556">
    <property type="term" value="F:alpha-amylase activity"/>
    <property type="evidence" value="ECO:0007669"/>
    <property type="project" value="UniProtKB-EC"/>
</dbReference>
<feature type="disulfide bond" evidence="15">
    <location>
        <begin position="452"/>
        <end position="486"/>
    </location>
</feature>
<keyword evidence="9 15" id="KW-1015">Disulfide bond</keyword>
<evidence type="ECO:0000256" key="16">
    <source>
        <dbReference type="PIRSR" id="PIRSR001024-5"/>
    </source>
</evidence>
<dbReference type="CDD" id="cd11319">
    <property type="entry name" value="AmyAc_euk_AmyA"/>
    <property type="match status" value="1"/>
</dbReference>
<dbReference type="InterPro" id="IPR015340">
    <property type="entry name" value="A_amylase_C_dom"/>
</dbReference>
<feature type="chain" id="PRO_5041921148" description="alpha-amylase" evidence="17">
    <location>
        <begin position="23"/>
        <end position="488"/>
    </location>
</feature>
<comment type="similarity">
    <text evidence="3">Belongs to the glycosyl hydrolase 13 family.</text>
</comment>
<protein>
    <recommendedName>
        <fullName evidence="4">alpha-amylase</fullName>
        <ecNumber evidence="4">3.2.1.1</ecNumber>
    </recommendedName>
</protein>
<evidence type="ECO:0000256" key="7">
    <source>
        <dbReference type="ARBA" id="ARBA00022801"/>
    </source>
</evidence>
<dbReference type="InterPro" id="IPR006047">
    <property type="entry name" value="GH13_cat_dom"/>
</dbReference>
<keyword evidence="5" id="KW-0479">Metal-binding</keyword>
<feature type="active site" description="Proton donor" evidence="13">
    <location>
        <position position="249"/>
    </location>
</feature>
<evidence type="ECO:0000256" key="8">
    <source>
        <dbReference type="ARBA" id="ARBA00022837"/>
    </source>
</evidence>
<keyword evidence="20" id="KW-1185">Reference proteome</keyword>
<keyword evidence="7 19" id="KW-0378">Hydrolase</keyword>
<dbReference type="EMBL" id="JARKIE010000488">
    <property type="protein sequence ID" value="KAJ7633706.1"/>
    <property type="molecule type" value="Genomic_DNA"/>
</dbReference>
<dbReference type="SUPFAM" id="SSF51445">
    <property type="entry name" value="(Trans)glycosidases"/>
    <property type="match status" value="1"/>
</dbReference>
<dbReference type="Proteomes" id="UP001221757">
    <property type="component" value="Unassembled WGS sequence"/>
</dbReference>
<feature type="disulfide bond" evidence="15">
    <location>
        <begin position="259"/>
        <end position="302"/>
    </location>
</feature>
<dbReference type="InterPro" id="IPR017853">
    <property type="entry name" value="GH"/>
</dbReference>
<evidence type="ECO:0000256" key="15">
    <source>
        <dbReference type="PIRSR" id="PIRSR001024-4"/>
    </source>
</evidence>
<feature type="site" description="Transition state stabilizer" evidence="14">
    <location>
        <position position="316"/>
    </location>
</feature>
<keyword evidence="10" id="KW-0325">Glycoprotein</keyword>
<evidence type="ECO:0000256" key="6">
    <source>
        <dbReference type="ARBA" id="ARBA00022729"/>
    </source>
</evidence>
<feature type="binding site" evidence="16">
    <location>
        <position position="316"/>
    </location>
    <ligand>
        <name>substrate</name>
    </ligand>
</feature>
<gene>
    <name evidence="19" type="ORF">B0H17DRAFT_1108040</name>
</gene>
<dbReference type="GO" id="GO:0016052">
    <property type="term" value="P:carbohydrate catabolic process"/>
    <property type="evidence" value="ECO:0007669"/>
    <property type="project" value="InterPro"/>
</dbReference>
<evidence type="ECO:0000256" key="1">
    <source>
        <dbReference type="ARBA" id="ARBA00000548"/>
    </source>
</evidence>
<dbReference type="SUPFAM" id="SSF51011">
    <property type="entry name" value="Glycosyl hydrolase domain"/>
    <property type="match status" value="1"/>
</dbReference>
<comment type="cofactor">
    <cofactor evidence="2">
        <name>Ca(2+)</name>
        <dbReference type="ChEBI" id="CHEBI:29108"/>
    </cofactor>
</comment>
<keyword evidence="6 17" id="KW-0732">Signal</keyword>
<evidence type="ECO:0000256" key="5">
    <source>
        <dbReference type="ARBA" id="ARBA00022723"/>
    </source>
</evidence>
<dbReference type="PIRSF" id="PIRSF001024">
    <property type="entry name" value="Alph-amyl_fung"/>
    <property type="match status" value="1"/>
</dbReference>
<feature type="disulfide bond" evidence="15">
    <location>
        <begin position="170"/>
        <end position="183"/>
    </location>
</feature>
<evidence type="ECO:0000256" key="10">
    <source>
        <dbReference type="ARBA" id="ARBA00023180"/>
    </source>
</evidence>
<keyword evidence="12" id="KW-0326">Glycosidase</keyword>
<feature type="binding site" evidence="16">
    <location>
        <position position="144"/>
    </location>
    <ligand>
        <name>substrate</name>
    </ligand>
</feature>
<dbReference type="GO" id="GO:0005509">
    <property type="term" value="F:calcium ion binding"/>
    <property type="evidence" value="ECO:0007669"/>
    <property type="project" value="InterPro"/>
</dbReference>
<evidence type="ECO:0000256" key="12">
    <source>
        <dbReference type="ARBA" id="ARBA00023295"/>
    </source>
</evidence>
<dbReference type="AlphaFoldDB" id="A0AAD7BXX8"/>
<evidence type="ECO:0000256" key="14">
    <source>
        <dbReference type="PIRSR" id="PIRSR001024-2"/>
    </source>
</evidence>
<feature type="disulfide bond" evidence="15">
    <location>
        <begin position="52"/>
        <end position="60"/>
    </location>
</feature>
<feature type="active site" description="Nucleophile" evidence="13">
    <location>
        <position position="225"/>
    </location>
</feature>
<keyword evidence="11" id="KW-0119">Carbohydrate metabolism</keyword>
<evidence type="ECO:0000256" key="4">
    <source>
        <dbReference type="ARBA" id="ARBA00012595"/>
    </source>
</evidence>
<evidence type="ECO:0000256" key="9">
    <source>
        <dbReference type="ARBA" id="ARBA00023157"/>
    </source>
</evidence>
<dbReference type="InterPro" id="IPR013777">
    <property type="entry name" value="A-amylase-like"/>
</dbReference>
<keyword evidence="8" id="KW-0106">Calcium</keyword>
<evidence type="ECO:0000256" key="11">
    <source>
        <dbReference type="ARBA" id="ARBA00023277"/>
    </source>
</evidence>
<dbReference type="EC" id="3.2.1.1" evidence="4"/>
<sequence length="488" mass="54067">MIRPKILLLCLTFFSAFQSSVAASAAEWRERSVYQVMTDRFARPDGSITSPCSTNDRVYCGGSWRGLIDKLSYISGMGFTAIWISPIVEQIGGNTGEGEAYHGYWSKNIYALNPKFGTEQDLKDLIAAVHALKMYIMVDVVVNHYANQGEKIVYSDFVPFNDSRYFHPKCDIDWGNQTSIEICWMGNGYLSLPDLNTEDQTVVDTLERYMASLVINYKIDGLRLDASRNIRKPFWTKLCLAAGVYCQGEVWVRDPEIICPYQEYMDGLHNYPIKEAATSAFTSSAGNMSDLVSLASQMQSRCRDITLFGTFMENHDNPRLGSFTTDIARLKNLAALNILADGVPVVYYGQEQALTGSNDPANREALWLTGFATTNNLVPTFTSLNRFRNRVVRTSPPFLTTLAKYTLLSSSVITVRKGKVVLVLTNSGNGVVTNMVVDGFSRDLDLVEVLSCSESRADGTGRLPVVLKGEPMALYPKSLLVGSGICGL</sequence>
<comment type="caution">
    <text evidence="19">The sequence shown here is derived from an EMBL/GenBank/DDBJ whole genome shotgun (WGS) entry which is preliminary data.</text>
</comment>